<dbReference type="InterPro" id="IPR036730">
    <property type="entry name" value="P22_tailspike_N_sf"/>
</dbReference>
<dbReference type="EMBL" id="LR796976">
    <property type="protein sequence ID" value="CAB4179179.1"/>
    <property type="molecule type" value="Genomic_DNA"/>
</dbReference>
<evidence type="ECO:0000313" key="2">
    <source>
        <dbReference type="EMBL" id="CAB4179179.1"/>
    </source>
</evidence>
<sequence>MSALSVEPPYPAFADADGQPLEDGYIWIGTVNLNPITNPIVAYWDDALTITAVQPIRTSGGYPVYQGTPSRIYTNSDYSIQVQNKNATVVYTSLNGNAFPGSAGNLFANATGTGTQTVFSVAFVPSLIYINGVYQNQNTYTLAGGNVTFSQAPPFNSIIEFVF</sequence>
<evidence type="ECO:0008006" key="3">
    <source>
        <dbReference type="Google" id="ProtNLM"/>
    </source>
</evidence>
<reference evidence="2" key="1">
    <citation type="submission" date="2020-05" db="EMBL/GenBank/DDBJ databases">
        <authorList>
            <person name="Chiriac C."/>
            <person name="Salcher M."/>
            <person name="Ghai R."/>
            <person name="Kavagutti S V."/>
        </authorList>
    </citation>
    <scope>NUCLEOTIDE SEQUENCE</scope>
</reference>
<dbReference type="SUPFAM" id="SSF51327">
    <property type="entry name" value="Head-binding domain of phage P22 tailspike protein"/>
    <property type="match status" value="1"/>
</dbReference>
<proteinExistence type="predicted"/>
<dbReference type="Gene3D" id="2.170.14.10">
    <property type="entry name" value="Phage P22 tailspike-like, N-terminal domain"/>
    <property type="match status" value="1"/>
</dbReference>
<dbReference type="EMBL" id="LR796893">
    <property type="protein sequence ID" value="CAB4173085.1"/>
    <property type="molecule type" value="Genomic_DNA"/>
</dbReference>
<evidence type="ECO:0000313" key="1">
    <source>
        <dbReference type="EMBL" id="CAB4173085.1"/>
    </source>
</evidence>
<accession>A0A6J5Q4N1</accession>
<gene>
    <name evidence="2" type="ORF">UFOVP1024_45</name>
    <name evidence="1" type="ORF">UFOVP949_24</name>
</gene>
<organism evidence="2">
    <name type="scientific">uncultured Caudovirales phage</name>
    <dbReference type="NCBI Taxonomy" id="2100421"/>
    <lineage>
        <taxon>Viruses</taxon>
        <taxon>Duplodnaviria</taxon>
        <taxon>Heunggongvirae</taxon>
        <taxon>Uroviricota</taxon>
        <taxon>Caudoviricetes</taxon>
        <taxon>Peduoviridae</taxon>
        <taxon>Maltschvirus</taxon>
        <taxon>Maltschvirus maltsch</taxon>
    </lineage>
</organism>
<protein>
    <recommendedName>
        <fullName evidence="3">Bacteriophage P22 tailspike, N-terminal</fullName>
    </recommendedName>
</protein>
<name>A0A6J5Q4N1_9CAUD</name>